<gene>
    <name evidence="2" type="ORF">DAEQUDRAFT_741766</name>
</gene>
<keyword evidence="1" id="KW-0812">Transmembrane</keyword>
<keyword evidence="1" id="KW-0472">Membrane</keyword>
<protein>
    <submittedName>
        <fullName evidence="2">Uncharacterized protein</fullName>
    </submittedName>
</protein>
<sequence length="506" mass="55605">MAHASATGTGGFKMAPSHSRISANNYVLIASSTVYLFDRSILLSQEIDFVWHYRVSVAPILAILLHGATIVNFGLLCYEDLVNLDCNRAFLGTIASQVALAVFDTAIAELPLAVITALRVYAINGRSWPMPVIVLLLSLIRTAYDLFGTGTKTTVSLPAPLGCAVESTSSLNNSAVADVIVLVITWRYTYHTLRLACRGNDKPTLSFLLWRDGTVYFGSLLIISILDVVIYTKECDDRFSTIILSRFFLNLRQASHIMTSATTLSSDLSPTLSSSMHFLRDVDVLGGSITFGGNDDDVHHDDNIDHDEPANGEVLKRLGERTRCGTRQVPSVADLVAFMDVRSFLFVALSMYSSNVIYVTCGLLPLVDPPPPYSTPRCPAYRMMSLPKFQEPRGTYEMNNGTNESYVIMQVGSDTAEKFFTTRDGVATALRAVVRHLSTLPSGRIDVQRVQQAPRQKNAYRASCHLEQVPASEPDERQELSTPNMNLVVIKYGLSCITTSNGAESY</sequence>
<feature type="transmembrane region" description="Helical" evidence="1">
    <location>
        <begin position="57"/>
        <end position="78"/>
    </location>
</feature>
<evidence type="ECO:0000313" key="3">
    <source>
        <dbReference type="Proteomes" id="UP000076727"/>
    </source>
</evidence>
<accession>A0A165KX90</accession>
<name>A0A165KX90_9APHY</name>
<feature type="transmembrane region" description="Helical" evidence="1">
    <location>
        <begin position="98"/>
        <end position="122"/>
    </location>
</feature>
<keyword evidence="3" id="KW-1185">Reference proteome</keyword>
<dbReference type="AlphaFoldDB" id="A0A165KX90"/>
<dbReference type="OrthoDB" id="2804045at2759"/>
<keyword evidence="1" id="KW-1133">Transmembrane helix</keyword>
<proteinExistence type="predicted"/>
<reference evidence="2 3" key="1">
    <citation type="journal article" date="2016" name="Mol. Biol. Evol.">
        <title>Comparative Genomics of Early-Diverging Mushroom-Forming Fungi Provides Insights into the Origins of Lignocellulose Decay Capabilities.</title>
        <authorList>
            <person name="Nagy L.G."/>
            <person name="Riley R."/>
            <person name="Tritt A."/>
            <person name="Adam C."/>
            <person name="Daum C."/>
            <person name="Floudas D."/>
            <person name="Sun H."/>
            <person name="Yadav J.S."/>
            <person name="Pangilinan J."/>
            <person name="Larsson K.H."/>
            <person name="Matsuura K."/>
            <person name="Barry K."/>
            <person name="Labutti K."/>
            <person name="Kuo R."/>
            <person name="Ohm R.A."/>
            <person name="Bhattacharya S.S."/>
            <person name="Shirouzu T."/>
            <person name="Yoshinaga Y."/>
            <person name="Martin F.M."/>
            <person name="Grigoriev I.V."/>
            <person name="Hibbett D.S."/>
        </authorList>
    </citation>
    <scope>NUCLEOTIDE SEQUENCE [LARGE SCALE GENOMIC DNA]</scope>
    <source>
        <strain evidence="2 3">L-15889</strain>
    </source>
</reference>
<dbReference type="Proteomes" id="UP000076727">
    <property type="component" value="Unassembled WGS sequence"/>
</dbReference>
<evidence type="ECO:0000313" key="2">
    <source>
        <dbReference type="EMBL" id="KZT63707.1"/>
    </source>
</evidence>
<organism evidence="2 3">
    <name type="scientific">Daedalea quercina L-15889</name>
    <dbReference type="NCBI Taxonomy" id="1314783"/>
    <lineage>
        <taxon>Eukaryota</taxon>
        <taxon>Fungi</taxon>
        <taxon>Dikarya</taxon>
        <taxon>Basidiomycota</taxon>
        <taxon>Agaricomycotina</taxon>
        <taxon>Agaricomycetes</taxon>
        <taxon>Polyporales</taxon>
        <taxon>Fomitopsis</taxon>
    </lineage>
</organism>
<dbReference type="EMBL" id="KV429163">
    <property type="protein sequence ID" value="KZT63707.1"/>
    <property type="molecule type" value="Genomic_DNA"/>
</dbReference>
<evidence type="ECO:0000256" key="1">
    <source>
        <dbReference type="SAM" id="Phobius"/>
    </source>
</evidence>
<feature type="transmembrane region" description="Helical" evidence="1">
    <location>
        <begin position="21"/>
        <end position="37"/>
    </location>
</feature>